<keyword evidence="2" id="KW-1185">Reference proteome</keyword>
<reference evidence="1 2" key="1">
    <citation type="journal article" date="2023" name="Insect Mol. Biol.">
        <title>Genome sequencing provides insights into the evolution of gene families encoding plant cell wall-degrading enzymes in longhorned beetles.</title>
        <authorList>
            <person name="Shin N.R."/>
            <person name="Okamura Y."/>
            <person name="Kirsch R."/>
            <person name="Pauchet Y."/>
        </authorList>
    </citation>
    <scope>NUCLEOTIDE SEQUENCE [LARGE SCALE GENOMIC DNA]</scope>
    <source>
        <strain evidence="1">EAD_L_NR</strain>
    </source>
</reference>
<name>A0AAV8WD46_9CUCU</name>
<dbReference type="PANTHER" id="PTHR12496:SF0">
    <property type="entry name" value="METHYLTRANSFERASE DOMAIN-CONTAINING PROTEIN"/>
    <property type="match status" value="1"/>
</dbReference>
<dbReference type="InterPro" id="IPR052220">
    <property type="entry name" value="METTL25"/>
</dbReference>
<protein>
    <submittedName>
        <fullName evidence="1">Uncharacterized protein</fullName>
    </submittedName>
</protein>
<proteinExistence type="predicted"/>
<accession>A0AAV8WD46</accession>
<sequence length="132" mass="15210">MLHVSNKNCRVKRLKRKSGKSRASNAEDDFQAYLTNLKTTHELEYNEAAVKKLDIAEDEFQRKMLEKWNEHKDDCHLVEALTGFQASIQGICENIVLLDRVEFLKEKGFGCYVQKVTDDAVSPRCYALIATR</sequence>
<evidence type="ECO:0000313" key="2">
    <source>
        <dbReference type="Proteomes" id="UP001159042"/>
    </source>
</evidence>
<dbReference type="Proteomes" id="UP001159042">
    <property type="component" value="Unassembled WGS sequence"/>
</dbReference>
<dbReference type="PANTHER" id="PTHR12496">
    <property type="entry name" value="CGI-41 METHYLTRANSFERASE"/>
    <property type="match status" value="1"/>
</dbReference>
<feature type="non-terminal residue" evidence="1">
    <location>
        <position position="132"/>
    </location>
</feature>
<organism evidence="1 2">
    <name type="scientific">Exocentrus adspersus</name>
    <dbReference type="NCBI Taxonomy" id="1586481"/>
    <lineage>
        <taxon>Eukaryota</taxon>
        <taxon>Metazoa</taxon>
        <taxon>Ecdysozoa</taxon>
        <taxon>Arthropoda</taxon>
        <taxon>Hexapoda</taxon>
        <taxon>Insecta</taxon>
        <taxon>Pterygota</taxon>
        <taxon>Neoptera</taxon>
        <taxon>Endopterygota</taxon>
        <taxon>Coleoptera</taxon>
        <taxon>Polyphaga</taxon>
        <taxon>Cucujiformia</taxon>
        <taxon>Chrysomeloidea</taxon>
        <taxon>Cerambycidae</taxon>
        <taxon>Lamiinae</taxon>
        <taxon>Acanthocinini</taxon>
        <taxon>Exocentrus</taxon>
    </lineage>
</organism>
<dbReference type="AlphaFoldDB" id="A0AAV8WD46"/>
<gene>
    <name evidence="1" type="ORF">NQ315_006894</name>
</gene>
<evidence type="ECO:0000313" key="1">
    <source>
        <dbReference type="EMBL" id="KAJ8924112.1"/>
    </source>
</evidence>
<dbReference type="EMBL" id="JANEYG010000003">
    <property type="protein sequence ID" value="KAJ8924112.1"/>
    <property type="molecule type" value="Genomic_DNA"/>
</dbReference>
<comment type="caution">
    <text evidence="1">The sequence shown here is derived from an EMBL/GenBank/DDBJ whole genome shotgun (WGS) entry which is preliminary data.</text>
</comment>